<dbReference type="Pfam" id="PF07676">
    <property type="entry name" value="PD40"/>
    <property type="match status" value="2"/>
</dbReference>
<dbReference type="AlphaFoldDB" id="X1F743"/>
<gene>
    <name evidence="1" type="ORF">S03H2_05304</name>
</gene>
<dbReference type="EMBL" id="BARU01002198">
    <property type="protein sequence ID" value="GAH25209.1"/>
    <property type="molecule type" value="Genomic_DNA"/>
</dbReference>
<accession>X1F743</accession>
<dbReference type="InterPro" id="IPR011042">
    <property type="entry name" value="6-blade_b-propeller_TolB-like"/>
</dbReference>
<reference evidence="1" key="1">
    <citation type="journal article" date="2014" name="Front. Microbiol.">
        <title>High frequency of phylogenetically diverse reductive dehalogenase-homologous genes in deep subseafloor sedimentary metagenomes.</title>
        <authorList>
            <person name="Kawai M."/>
            <person name="Futagami T."/>
            <person name="Toyoda A."/>
            <person name="Takaki Y."/>
            <person name="Nishi S."/>
            <person name="Hori S."/>
            <person name="Arai W."/>
            <person name="Tsubouchi T."/>
            <person name="Morono Y."/>
            <person name="Uchiyama I."/>
            <person name="Ito T."/>
            <person name="Fujiyama A."/>
            <person name="Inagaki F."/>
            <person name="Takami H."/>
        </authorList>
    </citation>
    <scope>NUCLEOTIDE SEQUENCE</scope>
    <source>
        <strain evidence="1">Expedition CK06-06</strain>
    </source>
</reference>
<dbReference type="SUPFAM" id="SSF82171">
    <property type="entry name" value="DPP6 N-terminal domain-like"/>
    <property type="match status" value="1"/>
</dbReference>
<proteinExistence type="predicted"/>
<protein>
    <recommendedName>
        <fullName evidence="2">Dipeptidylpeptidase IV N-terminal domain-containing protein</fullName>
    </recommendedName>
</protein>
<name>X1F743_9ZZZZ</name>
<organism evidence="1">
    <name type="scientific">marine sediment metagenome</name>
    <dbReference type="NCBI Taxonomy" id="412755"/>
    <lineage>
        <taxon>unclassified sequences</taxon>
        <taxon>metagenomes</taxon>
        <taxon>ecological metagenomes</taxon>
    </lineage>
</organism>
<sequence length="107" mass="11900">SGYRRKTPGIAEFEKVVTVHKPIAWTPGGRYILFSGVRPGGGNHPLYRISAKSGKIDILGLNMSRYYSLSVHPDGQHIAFSSWGPTGKPAEIWVMENFLPEEETDNK</sequence>
<comment type="caution">
    <text evidence="1">The sequence shown here is derived from an EMBL/GenBank/DDBJ whole genome shotgun (WGS) entry which is preliminary data.</text>
</comment>
<dbReference type="InterPro" id="IPR011659">
    <property type="entry name" value="WD40"/>
</dbReference>
<evidence type="ECO:0000313" key="1">
    <source>
        <dbReference type="EMBL" id="GAH25209.1"/>
    </source>
</evidence>
<evidence type="ECO:0008006" key="2">
    <source>
        <dbReference type="Google" id="ProtNLM"/>
    </source>
</evidence>
<dbReference type="Gene3D" id="2.120.10.30">
    <property type="entry name" value="TolB, C-terminal domain"/>
    <property type="match status" value="1"/>
</dbReference>
<feature type="non-terminal residue" evidence="1">
    <location>
        <position position="1"/>
    </location>
</feature>